<dbReference type="GO" id="GO:0009277">
    <property type="term" value="C:fungal-type cell wall"/>
    <property type="evidence" value="ECO:0007669"/>
    <property type="project" value="TreeGrafter"/>
</dbReference>
<evidence type="ECO:0000256" key="2">
    <source>
        <dbReference type="ARBA" id="ARBA00012632"/>
    </source>
</evidence>
<keyword evidence="7" id="KW-0732">Signal</keyword>
<dbReference type="PIRSF" id="PIRSF000894">
    <property type="entry name" value="Acid_phosphatase"/>
    <property type="match status" value="1"/>
</dbReference>
<reference evidence="8 9" key="1">
    <citation type="journal article" date="2016" name="Fungal Biol.">
        <title>The genome of Xylona heveae provides a window into fungal endophytism.</title>
        <authorList>
            <person name="Gazis R."/>
            <person name="Kuo A."/>
            <person name="Riley R."/>
            <person name="LaButti K."/>
            <person name="Lipzen A."/>
            <person name="Lin J."/>
            <person name="Amirebrahimi M."/>
            <person name="Hesse C.N."/>
            <person name="Spatafora J.W."/>
            <person name="Henrissat B."/>
            <person name="Hainaut M."/>
            <person name="Grigoriev I.V."/>
            <person name="Hibbett D.S."/>
        </authorList>
    </citation>
    <scope>NUCLEOTIDE SEQUENCE [LARGE SCALE GENOMIC DNA]</scope>
    <source>
        <strain evidence="8 9">TC161</strain>
    </source>
</reference>
<evidence type="ECO:0000313" key="8">
    <source>
        <dbReference type="EMBL" id="KZF20862.1"/>
    </source>
</evidence>
<protein>
    <recommendedName>
        <fullName evidence="2">3-phytase</fullName>
        <ecNumber evidence="2">3.1.3.8</ecNumber>
    </recommendedName>
</protein>
<dbReference type="PROSITE" id="PS00616">
    <property type="entry name" value="HIS_ACID_PHOSPHAT_1"/>
    <property type="match status" value="1"/>
</dbReference>
<dbReference type="Pfam" id="PF00328">
    <property type="entry name" value="His_Phos_2"/>
    <property type="match status" value="1"/>
</dbReference>
<evidence type="ECO:0000256" key="3">
    <source>
        <dbReference type="ARBA" id="ARBA00022801"/>
    </source>
</evidence>
<dbReference type="InterPro" id="IPR016274">
    <property type="entry name" value="Histidine_acid_Pase_euk"/>
</dbReference>
<dbReference type="EC" id="3.1.3.8" evidence="2"/>
<evidence type="ECO:0000256" key="4">
    <source>
        <dbReference type="ARBA" id="ARBA00023180"/>
    </source>
</evidence>
<dbReference type="PANTHER" id="PTHR20963:SF18">
    <property type="entry name" value="ACID PHOSPHATASE PHO11-RELATED"/>
    <property type="match status" value="1"/>
</dbReference>
<feature type="active site" description="Nucleophile" evidence="5">
    <location>
        <position position="104"/>
    </location>
</feature>
<dbReference type="STRING" id="1328760.A0A165FDR8"/>
<dbReference type="AlphaFoldDB" id="A0A165FDR8"/>
<dbReference type="FunCoup" id="A0A165FDR8">
    <property type="interactions" value="427"/>
</dbReference>
<name>A0A165FDR8_XYLHT</name>
<evidence type="ECO:0000256" key="5">
    <source>
        <dbReference type="PIRSR" id="PIRSR000894-1"/>
    </source>
</evidence>
<keyword evidence="9" id="KW-1185">Reference proteome</keyword>
<dbReference type="EMBL" id="KV407462">
    <property type="protein sequence ID" value="KZF20862.1"/>
    <property type="molecule type" value="Genomic_DNA"/>
</dbReference>
<dbReference type="PANTHER" id="PTHR20963">
    <property type="entry name" value="MULTIPLE INOSITOL POLYPHOSPHATE PHOSPHATASE-RELATED"/>
    <property type="match status" value="1"/>
</dbReference>
<dbReference type="RefSeq" id="XP_018186417.1">
    <property type="nucleotide sequence ID" value="XM_018333143.1"/>
</dbReference>
<evidence type="ECO:0000256" key="6">
    <source>
        <dbReference type="PIRSR" id="PIRSR000894-2"/>
    </source>
</evidence>
<dbReference type="InterPro" id="IPR000560">
    <property type="entry name" value="His_Pase_clade-2"/>
</dbReference>
<dbReference type="Proteomes" id="UP000076632">
    <property type="component" value="Unassembled WGS sequence"/>
</dbReference>
<proteinExistence type="inferred from homology"/>
<accession>A0A165FDR8</accession>
<dbReference type="GO" id="GO:0016158">
    <property type="term" value="F:inositol hexakisphosphate 3-phosphatase activity"/>
    <property type="evidence" value="ECO:0007669"/>
    <property type="project" value="UniProtKB-EC"/>
</dbReference>
<feature type="disulfide bond" evidence="6">
    <location>
        <begin position="297"/>
        <end position="310"/>
    </location>
</feature>
<dbReference type="InterPro" id="IPR029033">
    <property type="entry name" value="His_PPase_superfam"/>
</dbReference>
<feature type="chain" id="PRO_5007857706" description="3-phytase" evidence="7">
    <location>
        <begin position="25"/>
        <end position="507"/>
    </location>
</feature>
<keyword evidence="3" id="KW-0378">Hydrolase</keyword>
<dbReference type="OrthoDB" id="6509975at2759"/>
<dbReference type="InterPro" id="IPR033379">
    <property type="entry name" value="Acid_Pase_AS"/>
</dbReference>
<sequence>MAVSAFVFFLGAFLLAIARSPCWAQPFWPTRYDTSVSFPVSQAEFSSPSDVGSWWWPFDQQPWNVLYHLGGNGPWIQKKDGVISRNIAAPESCEVEQVHMMSRHGERYPTKGAGTKMIKLLDRIKASGVKLKGDLGFVNDWKFFSDDTDSNFEQLTSTGQYAGTLETFTTGVKLRTRYEHLLKSSSGSNVTRVFAAGSQRIIDTASYFSEGFFTRQAQNSTTLIVIPETDDLGADTLTPGVTCFDYVNDTQSGHDQGKRQLFEFTHTYLPAISDRFHRQNPEIHFTEEEIYSMQEMCGFELLVRGSSPWCDVFTHREWRNFEYARDILHYYRGGPGNPFGPTMGWLWLNATANLLHAGPSAGPLYFSFVHDGDIVPMLAAFNIFPDKHHLPLHRVAKHRTWRTSQVTPMGGRIILERLRCSAGDDSSNDFELKAKKRSSDANDEIYVRLNINDGIVPIPSCDSGPGYSCPLDDFLELVRRRGEEVGDFREKCGLGKDAPDRITFLHQ</sequence>
<keyword evidence="4" id="KW-0325">Glycoprotein</keyword>
<feature type="disulfide bond" evidence="6">
    <location>
        <begin position="93"/>
        <end position="420"/>
    </location>
</feature>
<dbReference type="GeneID" id="28898280"/>
<dbReference type="GO" id="GO:0003993">
    <property type="term" value="F:acid phosphatase activity"/>
    <property type="evidence" value="ECO:0007669"/>
    <property type="project" value="TreeGrafter"/>
</dbReference>
<evidence type="ECO:0000313" key="9">
    <source>
        <dbReference type="Proteomes" id="UP000076632"/>
    </source>
</evidence>
<dbReference type="OMA" id="RGRSDWC"/>
<feature type="signal peptide" evidence="7">
    <location>
        <begin position="1"/>
        <end position="24"/>
    </location>
</feature>
<dbReference type="CDD" id="cd07061">
    <property type="entry name" value="HP_HAP_like"/>
    <property type="match status" value="1"/>
</dbReference>
<keyword evidence="6" id="KW-1015">Disulfide bond</keyword>
<comment type="similarity">
    <text evidence="1">Belongs to the histidine acid phosphatase family.</text>
</comment>
<organism evidence="8 9">
    <name type="scientific">Xylona heveae (strain CBS 132557 / TC161)</name>
    <dbReference type="NCBI Taxonomy" id="1328760"/>
    <lineage>
        <taxon>Eukaryota</taxon>
        <taxon>Fungi</taxon>
        <taxon>Dikarya</taxon>
        <taxon>Ascomycota</taxon>
        <taxon>Pezizomycotina</taxon>
        <taxon>Xylonomycetes</taxon>
        <taxon>Xylonales</taxon>
        <taxon>Xylonaceae</taxon>
        <taxon>Xylona</taxon>
    </lineage>
</organism>
<gene>
    <name evidence="8" type="ORF">L228DRAFT_249675</name>
</gene>
<dbReference type="SUPFAM" id="SSF53254">
    <property type="entry name" value="Phosphoglycerate mutase-like"/>
    <property type="match status" value="1"/>
</dbReference>
<dbReference type="InParanoid" id="A0A165FDR8"/>
<dbReference type="Gene3D" id="3.40.50.1240">
    <property type="entry name" value="Phosphoglycerate mutase-like"/>
    <property type="match status" value="1"/>
</dbReference>
<feature type="active site" description="Proton donor" evidence="5">
    <location>
        <position position="371"/>
    </location>
</feature>
<evidence type="ECO:0000256" key="1">
    <source>
        <dbReference type="ARBA" id="ARBA00005375"/>
    </source>
</evidence>
<feature type="disulfide bond" evidence="6">
    <location>
        <begin position="461"/>
        <end position="469"/>
    </location>
</feature>
<evidence type="ECO:0000256" key="7">
    <source>
        <dbReference type="SAM" id="SignalP"/>
    </source>
</evidence>